<sequence length="336" mass="37563">MDIRLLDDAAIADDALMREWYDVTRRAELLGREHMPFWSFREFLGAFRSPDSGERHEMYAAYDGDVIVGALVIWFPLADNTEKAYVNLAVDVPYRRRGIGRALLARAEESARSDNRSVLLTSTQVPFEERREHGHERFAEACGYTWSIDEILRHLTLPVPDDAIQGWIDAAAPKHEGYTIETFVGGVPADLVDGLCLLVGQLAVDAPTGAVDFEEEVIDAQRYAEMMDGVKSMGRVTYETVALTPDRQVVAQSTLALSTEGDPVVFQWGTFVHREHRGHSLGLATKAVNLRAVQSARDDLTLVTTQNAETNDYMVSINERMGFTPIEVSAEFVKRL</sequence>
<organism evidence="2 3">
    <name type="scientific">Nocardioides islandensis</name>
    <dbReference type="NCBI Taxonomy" id="433663"/>
    <lineage>
        <taxon>Bacteria</taxon>
        <taxon>Bacillati</taxon>
        <taxon>Actinomycetota</taxon>
        <taxon>Actinomycetes</taxon>
        <taxon>Propionibacteriales</taxon>
        <taxon>Nocardioidaceae</taxon>
        <taxon>Nocardioides</taxon>
    </lineage>
</organism>
<dbReference type="GO" id="GO:0016747">
    <property type="term" value="F:acyltransferase activity, transferring groups other than amino-acyl groups"/>
    <property type="evidence" value="ECO:0007669"/>
    <property type="project" value="InterPro"/>
</dbReference>
<proteinExistence type="predicted"/>
<keyword evidence="3" id="KW-1185">Reference proteome</keyword>
<dbReference type="Pfam" id="PF00583">
    <property type="entry name" value="Acetyltransf_1"/>
    <property type="match status" value="1"/>
</dbReference>
<name>A0A930V8A3_9ACTN</name>
<evidence type="ECO:0000313" key="2">
    <source>
        <dbReference type="EMBL" id="MBF4761777.1"/>
    </source>
</evidence>
<dbReference type="InterPro" id="IPR000182">
    <property type="entry name" value="GNAT_dom"/>
</dbReference>
<reference evidence="2" key="1">
    <citation type="submission" date="2020-11" db="EMBL/GenBank/DDBJ databases">
        <title>Nocardioides sp. nov., isolated from Soil of Cynanchum wilfordii Hemsley rhizosphere.</title>
        <authorList>
            <person name="Lee J.-S."/>
            <person name="Suh M.K."/>
            <person name="Kim J.-S."/>
        </authorList>
    </citation>
    <scope>NUCLEOTIDE SEQUENCE</scope>
    <source>
        <strain evidence="2">KCTC 19275</strain>
    </source>
</reference>
<comment type="caution">
    <text evidence="2">The sequence shown here is derived from an EMBL/GenBank/DDBJ whole genome shotgun (WGS) entry which is preliminary data.</text>
</comment>
<dbReference type="Proteomes" id="UP000640489">
    <property type="component" value="Unassembled WGS sequence"/>
</dbReference>
<dbReference type="EMBL" id="JADKPN010000001">
    <property type="protein sequence ID" value="MBF4761777.1"/>
    <property type="molecule type" value="Genomic_DNA"/>
</dbReference>
<evidence type="ECO:0000259" key="1">
    <source>
        <dbReference type="PROSITE" id="PS51186"/>
    </source>
</evidence>
<evidence type="ECO:0000313" key="3">
    <source>
        <dbReference type="Proteomes" id="UP000640489"/>
    </source>
</evidence>
<dbReference type="CDD" id="cd04301">
    <property type="entry name" value="NAT_SF"/>
    <property type="match status" value="1"/>
</dbReference>
<protein>
    <submittedName>
        <fullName evidence="2">GNAT family N-acetyltransferase</fullName>
    </submittedName>
</protein>
<dbReference type="InterPro" id="IPR016181">
    <property type="entry name" value="Acyl_CoA_acyltransferase"/>
</dbReference>
<dbReference type="RefSeq" id="WP_194704968.1">
    <property type="nucleotide sequence ID" value="NZ_JADKPN010000001.1"/>
</dbReference>
<feature type="domain" description="N-acetyltransferase" evidence="1">
    <location>
        <begin position="1"/>
        <end position="158"/>
    </location>
</feature>
<accession>A0A930V8A3</accession>
<dbReference type="SUPFAM" id="SSF55729">
    <property type="entry name" value="Acyl-CoA N-acyltransferases (Nat)"/>
    <property type="match status" value="2"/>
</dbReference>
<gene>
    <name evidence="2" type="ORF">ISU07_01450</name>
</gene>
<dbReference type="Gene3D" id="3.40.630.30">
    <property type="match status" value="1"/>
</dbReference>
<dbReference type="AlphaFoldDB" id="A0A930V8A3"/>
<dbReference type="PROSITE" id="PS51186">
    <property type="entry name" value="GNAT"/>
    <property type="match status" value="1"/>
</dbReference>